<evidence type="ECO:0000256" key="14">
    <source>
        <dbReference type="SAM" id="MobiDB-lite"/>
    </source>
</evidence>
<dbReference type="GO" id="GO:0006777">
    <property type="term" value="P:Mo-molybdopterin cofactor biosynthetic process"/>
    <property type="evidence" value="ECO:0007669"/>
    <property type="project" value="UniProtKB-KW"/>
</dbReference>
<dbReference type="InterPro" id="IPR040064">
    <property type="entry name" value="MoaA-like"/>
</dbReference>
<evidence type="ECO:0000256" key="1">
    <source>
        <dbReference type="ARBA" id="ARBA00001966"/>
    </source>
</evidence>
<dbReference type="InterPro" id="IPR013785">
    <property type="entry name" value="Aldolase_TIM"/>
</dbReference>
<evidence type="ECO:0000256" key="6">
    <source>
        <dbReference type="ARBA" id="ARBA00022723"/>
    </source>
</evidence>
<dbReference type="PROSITE" id="PS51918">
    <property type="entry name" value="RADICAL_SAM"/>
    <property type="match status" value="1"/>
</dbReference>
<dbReference type="EMBL" id="BMAR01000006">
    <property type="protein sequence ID" value="GFR43833.1"/>
    <property type="molecule type" value="Genomic_DNA"/>
</dbReference>
<evidence type="ECO:0000256" key="11">
    <source>
        <dbReference type="ARBA" id="ARBA00023150"/>
    </source>
</evidence>
<keyword evidence="6" id="KW-0479">Metal-binding</keyword>
<evidence type="ECO:0000256" key="3">
    <source>
        <dbReference type="ARBA" id="ARBA00012167"/>
    </source>
</evidence>
<keyword evidence="7" id="KW-0547">Nucleotide-binding</keyword>
<dbReference type="NCBIfam" id="TIGR02666">
    <property type="entry name" value="moaA"/>
    <property type="match status" value="1"/>
</dbReference>
<dbReference type="InterPro" id="IPR010505">
    <property type="entry name" value="MoaA_twitch"/>
</dbReference>
<name>A0AAD3HKB4_9CHLO</name>
<feature type="domain" description="Radical SAM core" evidence="15">
    <location>
        <begin position="378"/>
        <end position="604"/>
    </location>
</feature>
<dbReference type="GO" id="GO:0046872">
    <property type="term" value="F:metal ion binding"/>
    <property type="evidence" value="ECO:0007669"/>
    <property type="project" value="UniProtKB-KW"/>
</dbReference>
<evidence type="ECO:0000256" key="8">
    <source>
        <dbReference type="ARBA" id="ARBA00023004"/>
    </source>
</evidence>
<evidence type="ECO:0000256" key="7">
    <source>
        <dbReference type="ARBA" id="ARBA00022741"/>
    </source>
</evidence>
<keyword evidence="9" id="KW-0411">Iron-sulfur</keyword>
<dbReference type="PANTHER" id="PTHR22960">
    <property type="entry name" value="MOLYBDOPTERIN COFACTOR SYNTHESIS PROTEIN A"/>
    <property type="match status" value="1"/>
</dbReference>
<evidence type="ECO:0000313" key="17">
    <source>
        <dbReference type="Proteomes" id="UP001054857"/>
    </source>
</evidence>
<dbReference type="Proteomes" id="UP001054857">
    <property type="component" value="Unassembled WGS sequence"/>
</dbReference>
<comment type="cofactor">
    <cofactor evidence="1">
        <name>[4Fe-4S] cluster</name>
        <dbReference type="ChEBI" id="CHEBI:49883"/>
    </cofactor>
</comment>
<dbReference type="GO" id="GO:0051539">
    <property type="term" value="F:4 iron, 4 sulfur cluster binding"/>
    <property type="evidence" value="ECO:0007669"/>
    <property type="project" value="UniProtKB-KW"/>
</dbReference>
<keyword evidence="11" id="KW-0501">Molybdenum cofactor biosynthesis</keyword>
<keyword evidence="12" id="KW-0456">Lyase</keyword>
<keyword evidence="4" id="KW-0004">4Fe-4S</keyword>
<keyword evidence="17" id="KW-1185">Reference proteome</keyword>
<dbReference type="SMART" id="SM00729">
    <property type="entry name" value="Elp3"/>
    <property type="match status" value="1"/>
</dbReference>
<feature type="region of interest" description="Disordered" evidence="14">
    <location>
        <begin position="67"/>
        <end position="93"/>
    </location>
</feature>
<comment type="pathway">
    <text evidence="2">Cofactor biosynthesis; molybdopterin biosynthesis.</text>
</comment>
<dbReference type="SFLD" id="SFLDG01386">
    <property type="entry name" value="main_SPASM_domain-containing"/>
    <property type="match status" value="1"/>
</dbReference>
<dbReference type="EC" id="4.1.99.22" evidence="3"/>
<dbReference type="InterPro" id="IPR007197">
    <property type="entry name" value="rSAM"/>
</dbReference>
<sequence length="703" mass="75323">MTRKAVVSRLVSQAWARCGFPDGRPFCSWPAGEAKVHAQPPQSANQARLVIDSDSADEYQRRLREFLSASRLQDPAELPRQTSPSQMLQPDPTDALRHAHTSFAVDPVIVGTTTATVRQPTVPQQAAHAASDPTTTSRRRAALKDIPAFNPRASTSSSSPSTCGSSSAVSSHSCTSSQPMPASTRGTPEAAANSLEPDSRPPLPGSSSSSSSHGAAAAVAVAAPASAAPQPHPAAPTPVDWRELLRRAKEAQVEPPAGAQMLTDKFRCMRAGVCAGVCMHALQGFPPRASTPCHTTPALPPPLPSPHSLHPPPLHALSCFPPPLPSPLPFPLPPCLHPMVKPSHTHAASFLNTQPVILTHSSLVASSVSLPFCHSSPHPSRTHTYLRISLTERCNLRCTYCMPAEGVALTPSPQLLSTQEIMRLARLFVEAGVTKIRLTGGEPTLRRDLEPLIRQLSGELRPMGLRSVAITSNGLVLGRQLAGLREAGLNAVNISLDTLRPDRFEQLARRGGHGRVMEAIRTAVELGYDPVKVNVVLMRGVNEDEVPDFAALTAHQPINVRFIEYMPFDGNVWADSKMVPYRELLSRLQAAFPHTPLQRLDDPAGEVAKNYRLEGHRGSVSFITSMTQHFCSDCNRLRLLADGSLKVCLFGASEVSLRDAMRGGASDADLRAIIGAAVGRKRAAHAGLEQLAAATNRPMITIG</sequence>
<feature type="non-terminal residue" evidence="16">
    <location>
        <position position="1"/>
    </location>
</feature>
<feature type="region of interest" description="Disordered" evidence="14">
    <location>
        <begin position="117"/>
        <end position="237"/>
    </location>
</feature>
<evidence type="ECO:0000259" key="15">
    <source>
        <dbReference type="PROSITE" id="PS51918"/>
    </source>
</evidence>
<proteinExistence type="predicted"/>
<protein>
    <recommendedName>
        <fullName evidence="3">GTP 3',8-cyclase</fullName>
        <ecNumber evidence="3">4.1.99.22</ecNumber>
    </recommendedName>
</protein>
<dbReference type="PANTHER" id="PTHR22960:SF0">
    <property type="entry name" value="MOLYBDENUM COFACTOR BIOSYNTHESIS PROTEIN 1"/>
    <property type="match status" value="1"/>
</dbReference>
<evidence type="ECO:0000256" key="13">
    <source>
        <dbReference type="ARBA" id="ARBA00048697"/>
    </source>
</evidence>
<organism evidence="16 17">
    <name type="scientific">Astrephomene gubernaculifera</name>
    <dbReference type="NCBI Taxonomy" id="47775"/>
    <lineage>
        <taxon>Eukaryota</taxon>
        <taxon>Viridiplantae</taxon>
        <taxon>Chlorophyta</taxon>
        <taxon>core chlorophytes</taxon>
        <taxon>Chlorophyceae</taxon>
        <taxon>CS clade</taxon>
        <taxon>Chlamydomonadales</taxon>
        <taxon>Astrephomenaceae</taxon>
        <taxon>Astrephomene</taxon>
    </lineage>
</organism>
<dbReference type="InterPro" id="IPR000385">
    <property type="entry name" value="MoaA_NifB_PqqE_Fe-S-bd_CS"/>
</dbReference>
<dbReference type="PROSITE" id="PS01305">
    <property type="entry name" value="MOAA_NIFB_PQQE"/>
    <property type="match status" value="1"/>
</dbReference>
<evidence type="ECO:0000313" key="16">
    <source>
        <dbReference type="EMBL" id="GFR43833.1"/>
    </source>
</evidence>
<dbReference type="AlphaFoldDB" id="A0AAD3HKB4"/>
<evidence type="ECO:0000256" key="10">
    <source>
        <dbReference type="ARBA" id="ARBA00023134"/>
    </source>
</evidence>
<dbReference type="InterPro" id="IPR013483">
    <property type="entry name" value="MoaA"/>
</dbReference>
<dbReference type="Gene3D" id="3.20.20.70">
    <property type="entry name" value="Aldolase class I"/>
    <property type="match status" value="1"/>
</dbReference>
<feature type="compositionally biased region" description="Low complexity" evidence="14">
    <location>
        <begin position="154"/>
        <end position="177"/>
    </location>
</feature>
<dbReference type="GO" id="GO:0061799">
    <property type="term" value="F:cyclic pyranopterin monophosphate synthase activity"/>
    <property type="evidence" value="ECO:0007669"/>
    <property type="project" value="TreeGrafter"/>
</dbReference>
<dbReference type="CDD" id="cd21117">
    <property type="entry name" value="Twitch_MoaA"/>
    <property type="match status" value="1"/>
</dbReference>
<comment type="caution">
    <text evidence="16">The sequence shown here is derived from an EMBL/GenBank/DDBJ whole genome shotgun (WGS) entry which is preliminary data.</text>
</comment>
<reference evidence="16 17" key="1">
    <citation type="journal article" date="2021" name="Sci. Rep.">
        <title>Genome sequencing of the multicellular alga Astrephomene provides insights into convergent evolution of germ-soma differentiation.</title>
        <authorList>
            <person name="Yamashita S."/>
            <person name="Yamamoto K."/>
            <person name="Matsuzaki R."/>
            <person name="Suzuki S."/>
            <person name="Yamaguchi H."/>
            <person name="Hirooka S."/>
            <person name="Minakuchi Y."/>
            <person name="Miyagishima S."/>
            <person name="Kawachi M."/>
            <person name="Toyoda A."/>
            <person name="Nozaki H."/>
        </authorList>
    </citation>
    <scope>NUCLEOTIDE SEQUENCE [LARGE SCALE GENOMIC DNA]</scope>
    <source>
        <strain evidence="16 17">NIES-4017</strain>
    </source>
</reference>
<dbReference type="SFLD" id="SFLDS00029">
    <property type="entry name" value="Radical_SAM"/>
    <property type="match status" value="1"/>
</dbReference>
<dbReference type="InterPro" id="IPR050105">
    <property type="entry name" value="MoCo_biosynth_MoaA/MoaC"/>
</dbReference>
<dbReference type="GO" id="GO:0005525">
    <property type="term" value="F:GTP binding"/>
    <property type="evidence" value="ECO:0007669"/>
    <property type="project" value="UniProtKB-KW"/>
</dbReference>
<dbReference type="GO" id="GO:0061798">
    <property type="term" value="F:GTP 3',8'-cyclase activity"/>
    <property type="evidence" value="ECO:0007669"/>
    <property type="project" value="UniProtKB-EC"/>
</dbReference>
<dbReference type="Pfam" id="PF04055">
    <property type="entry name" value="Radical_SAM"/>
    <property type="match status" value="1"/>
</dbReference>
<dbReference type="InterPro" id="IPR058240">
    <property type="entry name" value="rSAM_sf"/>
</dbReference>
<keyword evidence="5" id="KW-0949">S-adenosyl-L-methionine</keyword>
<evidence type="ECO:0000256" key="12">
    <source>
        <dbReference type="ARBA" id="ARBA00023239"/>
    </source>
</evidence>
<dbReference type="SFLD" id="SFLDG01383">
    <property type="entry name" value="cyclic_pyranopterin_phosphate"/>
    <property type="match status" value="1"/>
</dbReference>
<dbReference type="InterPro" id="IPR006638">
    <property type="entry name" value="Elp3/MiaA/NifB-like_rSAM"/>
</dbReference>
<dbReference type="CDD" id="cd01335">
    <property type="entry name" value="Radical_SAM"/>
    <property type="match status" value="1"/>
</dbReference>
<accession>A0AAD3HKB4</accession>
<feature type="compositionally biased region" description="Low complexity" evidence="14">
    <location>
        <begin position="205"/>
        <end position="229"/>
    </location>
</feature>
<evidence type="ECO:0000256" key="9">
    <source>
        <dbReference type="ARBA" id="ARBA00023014"/>
    </source>
</evidence>
<evidence type="ECO:0000256" key="2">
    <source>
        <dbReference type="ARBA" id="ARBA00005046"/>
    </source>
</evidence>
<evidence type="ECO:0000256" key="5">
    <source>
        <dbReference type="ARBA" id="ARBA00022691"/>
    </source>
</evidence>
<dbReference type="Pfam" id="PF06463">
    <property type="entry name" value="Mob_synth_C"/>
    <property type="match status" value="1"/>
</dbReference>
<keyword evidence="10" id="KW-0342">GTP-binding</keyword>
<evidence type="ECO:0000256" key="4">
    <source>
        <dbReference type="ARBA" id="ARBA00022485"/>
    </source>
</evidence>
<dbReference type="SUPFAM" id="SSF102114">
    <property type="entry name" value="Radical SAM enzymes"/>
    <property type="match status" value="1"/>
</dbReference>
<gene>
    <name evidence="16" type="ORF">Agub_g4954</name>
</gene>
<dbReference type="SFLD" id="SFLDG01067">
    <property type="entry name" value="SPASM/twitch_domain_containing"/>
    <property type="match status" value="1"/>
</dbReference>
<keyword evidence="8" id="KW-0408">Iron</keyword>
<comment type="catalytic activity">
    <reaction evidence="13">
        <text>GTP + AH2 + S-adenosyl-L-methionine = (8S)-3',8-cyclo-7,8-dihydroguanosine 5'-triphosphate + 5'-deoxyadenosine + L-methionine + A + H(+)</text>
        <dbReference type="Rhea" id="RHEA:49576"/>
        <dbReference type="ChEBI" id="CHEBI:13193"/>
        <dbReference type="ChEBI" id="CHEBI:15378"/>
        <dbReference type="ChEBI" id="CHEBI:17319"/>
        <dbReference type="ChEBI" id="CHEBI:17499"/>
        <dbReference type="ChEBI" id="CHEBI:37565"/>
        <dbReference type="ChEBI" id="CHEBI:57844"/>
        <dbReference type="ChEBI" id="CHEBI:59789"/>
        <dbReference type="ChEBI" id="CHEBI:131766"/>
        <dbReference type="EC" id="4.1.99.22"/>
    </reaction>
</comment>